<feature type="modified residue" description="4-aspartylphosphate" evidence="1">
    <location>
        <position position="56"/>
    </location>
</feature>
<dbReference type="CDD" id="cd01949">
    <property type="entry name" value="GGDEF"/>
    <property type="match status" value="1"/>
</dbReference>
<feature type="domain" description="EAL" evidence="5">
    <location>
        <begin position="463"/>
        <end position="716"/>
    </location>
</feature>
<dbReference type="PANTHER" id="PTHR44757:SF2">
    <property type="entry name" value="BIOFILM ARCHITECTURE MAINTENANCE PROTEIN MBAA"/>
    <property type="match status" value="1"/>
</dbReference>
<dbReference type="FunFam" id="3.20.20.450:FF:000001">
    <property type="entry name" value="Cyclic di-GMP phosphodiesterase yahA"/>
    <property type="match status" value="1"/>
</dbReference>
<organism evidence="8 9">
    <name type="scientific">Halodesulfovibrio aestuarii</name>
    <dbReference type="NCBI Taxonomy" id="126333"/>
    <lineage>
        <taxon>Bacteria</taxon>
        <taxon>Pseudomonadati</taxon>
        <taxon>Thermodesulfobacteriota</taxon>
        <taxon>Desulfovibrionia</taxon>
        <taxon>Desulfovibrionales</taxon>
        <taxon>Desulfovibrionaceae</taxon>
        <taxon>Halodesulfovibrio</taxon>
    </lineage>
</organism>
<dbReference type="Gene3D" id="3.20.20.450">
    <property type="entry name" value="EAL domain"/>
    <property type="match status" value="1"/>
</dbReference>
<keyword evidence="2" id="KW-0175">Coiled coil</keyword>
<dbReference type="InterPro" id="IPR011006">
    <property type="entry name" value="CheY-like_superfamily"/>
</dbReference>
<comment type="caution">
    <text evidence="8">The sequence shown here is derived from an EMBL/GenBank/DDBJ whole genome shotgun (WGS) entry which is preliminary data.</text>
</comment>
<proteinExistence type="predicted"/>
<dbReference type="NCBIfam" id="TIGR00254">
    <property type="entry name" value="GGDEF"/>
    <property type="match status" value="1"/>
</dbReference>
<dbReference type="SUPFAM" id="SSF55073">
    <property type="entry name" value="Nucleotide cyclase"/>
    <property type="match status" value="1"/>
</dbReference>
<dbReference type="InterPro" id="IPR001789">
    <property type="entry name" value="Sig_transdc_resp-reg_receiver"/>
</dbReference>
<dbReference type="Pfam" id="PF00563">
    <property type="entry name" value="EAL"/>
    <property type="match status" value="1"/>
</dbReference>
<feature type="domain" description="GGDEF" evidence="6">
    <location>
        <begin position="321"/>
        <end position="454"/>
    </location>
</feature>
<dbReference type="Proteomes" id="UP001568358">
    <property type="component" value="Unassembled WGS sequence"/>
</dbReference>
<dbReference type="Gene3D" id="3.40.50.2300">
    <property type="match status" value="1"/>
</dbReference>
<feature type="coiled-coil region" evidence="2">
    <location>
        <begin position="135"/>
        <end position="162"/>
    </location>
</feature>
<dbReference type="EMBL" id="FQZR01000005">
    <property type="protein sequence ID" value="SHJ38136.1"/>
    <property type="molecule type" value="Genomic_DNA"/>
</dbReference>
<dbReference type="SUPFAM" id="SSF55785">
    <property type="entry name" value="PYP-like sensor domain (PAS domain)"/>
    <property type="match status" value="1"/>
</dbReference>
<evidence type="ECO:0000313" key="10">
    <source>
        <dbReference type="Proteomes" id="UP001568358"/>
    </source>
</evidence>
<evidence type="ECO:0000256" key="2">
    <source>
        <dbReference type="SAM" id="Coils"/>
    </source>
</evidence>
<evidence type="ECO:0000259" key="5">
    <source>
        <dbReference type="PROSITE" id="PS50883"/>
    </source>
</evidence>
<feature type="domain" description="Response regulatory" evidence="3">
    <location>
        <begin position="7"/>
        <end position="121"/>
    </location>
</feature>
<evidence type="ECO:0000259" key="6">
    <source>
        <dbReference type="PROSITE" id="PS50887"/>
    </source>
</evidence>
<dbReference type="PROSITE" id="PS50887">
    <property type="entry name" value="GGDEF"/>
    <property type="match status" value="1"/>
</dbReference>
<dbReference type="PROSITE" id="PS50883">
    <property type="entry name" value="EAL"/>
    <property type="match status" value="1"/>
</dbReference>
<accession>A0A8G2CAQ6</accession>
<dbReference type="InterPro" id="IPR000160">
    <property type="entry name" value="GGDEF_dom"/>
</dbReference>
<sequence length="718" mass="80800">MQGDTLHLLIIDDDTMLRRNISVYFEDSGFFVTQACNGTEGIKLFSQNQPDIVMVDLLMPDTGGLAVVEHVKKTAPYVPVIVISGVNLVDEAVRALKKGAWEFITKPIIDHGVLDHAVKKCLERASFLLERSQYHALLESRLEDHSHELRSTNDQLVRYQQLLRSNSSFVNNLVEAIPSPLYISDKNAVCIDCNKAFCDMLQLDKSEVLGARISDLLAANTTCADAFCSNVFENNNSGDCEITYVGADKRISYYVLYRSSFTNGHEGKVHTLGVLYNITELKAQKEIVAHQAFHDELTTLPNRLYIVNFLREVLEQDSGTTRFCLLFIDLDNFKRINDSLGHDLGDELLKLVAIRLKDIVGTTGKVARVGGDEFLVLLPDVIEEGVISNHAEKLNEVFQQPFYVALHKLHLSVTIGITCYPDDGHDANTLLTRSDIAMYRAKEQKRSSWMRFDRCMLEQVKERLKLERLIREGLERHEFIPYFQPRFDVQSGDIVGAEALVRWIRPDGSVGNPAEFIPVAEETGLVRELGGQVLIDACRQMHAWHEMGNPDLTISVNISAVQFTEDLYDTVSSAIEESGINPVKLELEITETIMMKNLEKTAQILRELAELGVKIVIDDFGTGYSSLYYLKIFPIDILKIDRTFIDGIPEDENDGNIVSAILSMAKQMKLHVVAEGVETDEQLVFLQNHQCEEAQGFLFSKPVAAEEFVLMLGDEKAF</sequence>
<dbReference type="InterPro" id="IPR000014">
    <property type="entry name" value="PAS"/>
</dbReference>
<evidence type="ECO:0000259" key="3">
    <source>
        <dbReference type="PROSITE" id="PS50110"/>
    </source>
</evidence>
<evidence type="ECO:0000259" key="4">
    <source>
        <dbReference type="PROSITE" id="PS50112"/>
    </source>
</evidence>
<keyword evidence="1" id="KW-0597">Phosphoprotein</keyword>
<evidence type="ECO:0000313" key="9">
    <source>
        <dbReference type="Proteomes" id="UP000184001"/>
    </source>
</evidence>
<dbReference type="InterPro" id="IPR043128">
    <property type="entry name" value="Rev_trsase/Diguanyl_cyclase"/>
</dbReference>
<dbReference type="Gene3D" id="3.30.450.20">
    <property type="entry name" value="PAS domain"/>
    <property type="match status" value="1"/>
</dbReference>
<dbReference type="CDD" id="cd00130">
    <property type="entry name" value="PAS"/>
    <property type="match status" value="1"/>
</dbReference>
<dbReference type="PANTHER" id="PTHR44757">
    <property type="entry name" value="DIGUANYLATE CYCLASE DGCP"/>
    <property type="match status" value="1"/>
</dbReference>
<feature type="domain" description="PAS" evidence="4">
    <location>
        <begin position="166"/>
        <end position="210"/>
    </location>
</feature>
<dbReference type="InterPro" id="IPR001633">
    <property type="entry name" value="EAL_dom"/>
</dbReference>
<name>A0A8G2CAQ6_9BACT</name>
<dbReference type="Proteomes" id="UP000184001">
    <property type="component" value="Unassembled WGS sequence"/>
</dbReference>
<dbReference type="RefSeq" id="WP_020000974.1">
    <property type="nucleotide sequence ID" value="NZ_CP192219.1"/>
</dbReference>
<evidence type="ECO:0000256" key="1">
    <source>
        <dbReference type="PROSITE-ProRule" id="PRU00169"/>
    </source>
</evidence>
<dbReference type="Pfam" id="PF13426">
    <property type="entry name" value="PAS_9"/>
    <property type="match status" value="1"/>
</dbReference>
<dbReference type="PROSITE" id="PS50110">
    <property type="entry name" value="RESPONSE_REGULATORY"/>
    <property type="match status" value="1"/>
</dbReference>
<evidence type="ECO:0000313" key="7">
    <source>
        <dbReference type="EMBL" id="MEZ6852575.1"/>
    </source>
</evidence>
<dbReference type="SMART" id="SM00052">
    <property type="entry name" value="EAL"/>
    <property type="match status" value="1"/>
</dbReference>
<keyword evidence="10" id="KW-1185">Reference proteome</keyword>
<dbReference type="Pfam" id="PF00990">
    <property type="entry name" value="GGDEF"/>
    <property type="match status" value="1"/>
</dbReference>
<dbReference type="Pfam" id="PF00072">
    <property type="entry name" value="Response_reg"/>
    <property type="match status" value="1"/>
</dbReference>
<evidence type="ECO:0000313" key="8">
    <source>
        <dbReference type="EMBL" id="SHJ38136.1"/>
    </source>
</evidence>
<dbReference type="CDD" id="cd01948">
    <property type="entry name" value="EAL"/>
    <property type="match status" value="1"/>
</dbReference>
<dbReference type="InterPro" id="IPR035965">
    <property type="entry name" value="PAS-like_dom_sf"/>
</dbReference>
<reference evidence="7 10" key="2">
    <citation type="submission" date="2024-07" db="EMBL/GenBank/DDBJ databases">
        <title>Active virus-host system and metabolic interactions in a Lokiarchaeon culture.</title>
        <authorList>
            <person name="Ponce Toledo R.I."/>
            <person name="Rodrigues Oliveira T."/>
            <person name="Schleper C."/>
        </authorList>
    </citation>
    <scope>NUCLEOTIDE SEQUENCE [LARGE SCALE GENOMIC DNA]</scope>
    <source>
        <strain evidence="7 10">B35</strain>
    </source>
</reference>
<protein>
    <submittedName>
        <fullName evidence="8">Diguanylate cyclase (GGDEF) domain-containing protein</fullName>
    </submittedName>
    <submittedName>
        <fullName evidence="7">EAL domain-containing protein</fullName>
    </submittedName>
</protein>
<gene>
    <name evidence="7" type="ORF">AB2Z07_03365</name>
    <name evidence="8" type="ORF">SAMN05660830_02302</name>
</gene>
<dbReference type="SUPFAM" id="SSF52172">
    <property type="entry name" value="CheY-like"/>
    <property type="match status" value="1"/>
</dbReference>
<dbReference type="SMART" id="SM00267">
    <property type="entry name" value="GGDEF"/>
    <property type="match status" value="1"/>
</dbReference>
<dbReference type="SUPFAM" id="SSF141868">
    <property type="entry name" value="EAL domain-like"/>
    <property type="match status" value="1"/>
</dbReference>
<dbReference type="Gene3D" id="3.30.70.270">
    <property type="match status" value="1"/>
</dbReference>
<dbReference type="AlphaFoldDB" id="A0A8G2CAQ6"/>
<dbReference type="InterPro" id="IPR052155">
    <property type="entry name" value="Biofilm_reg_signaling"/>
</dbReference>
<reference evidence="8 9" key="1">
    <citation type="submission" date="2016-11" db="EMBL/GenBank/DDBJ databases">
        <authorList>
            <person name="Varghese N."/>
            <person name="Submissions S."/>
        </authorList>
    </citation>
    <scope>NUCLEOTIDE SEQUENCE [LARGE SCALE GENOMIC DNA]</scope>
    <source>
        <strain evidence="8 9">DSM 17919</strain>
    </source>
</reference>
<dbReference type="PROSITE" id="PS50112">
    <property type="entry name" value="PAS"/>
    <property type="match status" value="1"/>
</dbReference>
<dbReference type="InterPro" id="IPR029787">
    <property type="entry name" value="Nucleotide_cyclase"/>
</dbReference>
<dbReference type="InterPro" id="IPR035919">
    <property type="entry name" value="EAL_sf"/>
</dbReference>
<dbReference type="SMART" id="SM00448">
    <property type="entry name" value="REC"/>
    <property type="match status" value="1"/>
</dbReference>
<dbReference type="GO" id="GO:0000160">
    <property type="term" value="P:phosphorelay signal transduction system"/>
    <property type="evidence" value="ECO:0007669"/>
    <property type="project" value="InterPro"/>
</dbReference>
<dbReference type="EMBL" id="JBFSOO010000002">
    <property type="protein sequence ID" value="MEZ6852575.1"/>
    <property type="molecule type" value="Genomic_DNA"/>
</dbReference>